<dbReference type="EMBL" id="JAZHYN010000006">
    <property type="protein sequence ID" value="MEF3365611.1"/>
    <property type="molecule type" value="Genomic_DNA"/>
</dbReference>
<evidence type="ECO:0000256" key="1">
    <source>
        <dbReference type="ARBA" id="ARBA00004429"/>
    </source>
</evidence>
<name>A0ABU7XDZ5_9HYPH</name>
<dbReference type="InterPro" id="IPR006507">
    <property type="entry name" value="UPF0283"/>
</dbReference>
<comment type="caution">
    <text evidence="9">The sequence shown here is derived from an EMBL/GenBank/DDBJ whole genome shotgun (WGS) entry which is preliminary data.</text>
</comment>
<evidence type="ECO:0000313" key="9">
    <source>
        <dbReference type="EMBL" id="MEF3365611.1"/>
    </source>
</evidence>
<keyword evidence="4" id="KW-0997">Cell inner membrane</keyword>
<keyword evidence="5 8" id="KW-0812">Transmembrane</keyword>
<dbReference type="Pfam" id="PF05128">
    <property type="entry name" value="DUF697"/>
    <property type="match status" value="1"/>
</dbReference>
<keyword evidence="10" id="KW-1185">Reference proteome</keyword>
<evidence type="ECO:0000256" key="6">
    <source>
        <dbReference type="ARBA" id="ARBA00022989"/>
    </source>
</evidence>
<evidence type="ECO:0000256" key="3">
    <source>
        <dbReference type="ARBA" id="ARBA00022475"/>
    </source>
</evidence>
<keyword evidence="6 8" id="KW-1133">Transmembrane helix</keyword>
<dbReference type="Proteomes" id="UP001350748">
    <property type="component" value="Unassembled WGS sequence"/>
</dbReference>
<comment type="subcellular location">
    <subcellularLocation>
        <location evidence="1">Cell inner membrane</location>
        <topology evidence="1">Multi-pass membrane protein</topology>
    </subcellularLocation>
</comment>
<keyword evidence="3" id="KW-1003">Cell membrane</keyword>
<evidence type="ECO:0000313" key="10">
    <source>
        <dbReference type="Proteomes" id="UP001350748"/>
    </source>
</evidence>
<dbReference type="RefSeq" id="WP_332080523.1">
    <property type="nucleotide sequence ID" value="NZ_JAZHYN010000006.1"/>
</dbReference>
<reference evidence="9 10" key="1">
    <citation type="submission" date="2024-02" db="EMBL/GenBank/DDBJ databases">
        <authorList>
            <person name="Grouzdev D."/>
        </authorList>
    </citation>
    <scope>NUCLEOTIDE SEQUENCE [LARGE SCALE GENOMIC DNA]</scope>
    <source>
        <strain evidence="9 10">9N</strain>
    </source>
</reference>
<dbReference type="PANTHER" id="PTHR39342">
    <property type="entry name" value="UPF0283 MEMBRANE PROTEIN YCJF"/>
    <property type="match status" value="1"/>
</dbReference>
<feature type="transmembrane region" description="Helical" evidence="8">
    <location>
        <begin position="114"/>
        <end position="135"/>
    </location>
</feature>
<evidence type="ECO:0000256" key="4">
    <source>
        <dbReference type="ARBA" id="ARBA00022519"/>
    </source>
</evidence>
<comment type="similarity">
    <text evidence="2">Belongs to the UPF0283 family.</text>
</comment>
<accession>A0ABU7XDZ5</accession>
<evidence type="ECO:0000256" key="2">
    <source>
        <dbReference type="ARBA" id="ARBA00008255"/>
    </source>
</evidence>
<keyword evidence="7 8" id="KW-0472">Membrane</keyword>
<evidence type="ECO:0000256" key="7">
    <source>
        <dbReference type="ARBA" id="ARBA00023136"/>
    </source>
</evidence>
<dbReference type="NCBIfam" id="TIGR01620">
    <property type="entry name" value="hyp_HI0043"/>
    <property type="match status" value="1"/>
</dbReference>
<gene>
    <name evidence="9" type="ORF">V3H18_03590</name>
</gene>
<evidence type="ECO:0000256" key="8">
    <source>
        <dbReference type="SAM" id="Phobius"/>
    </source>
</evidence>
<sequence>MSNIERRPRPRAFRLEGDRTVTGKTPPQAEEAKQASAEVIEAEYDAFAREAAQLVDGMAGDEAAVEAAQANGLLRRYVFSWGGVFLSALSGLLSLALTLWIWGFVEDLFRRSAILGAIGLALAGLAAVAALISMAREFRAIGRQNRIAKLHAALAEAHASDDGKAARARVGELCKLYEDRPATGAARARVHDYVKQIIDGRDLIALAEHNLVAPLDEEARREIAAAAKRVSVVTAISPRALIDVMFVIGQAIVLMRRIAEIYGGRPGLLGFFKLARSVGAHLAITGGVAVGDSILQQALGHGIAARISAKLGEGVLNGLLTARVGLSAMAVCRPTPFVSEKQPGVSDVAPFLFGGDKTKS</sequence>
<dbReference type="PANTHER" id="PTHR39342:SF1">
    <property type="entry name" value="UPF0283 MEMBRANE PROTEIN YCJF"/>
    <property type="match status" value="1"/>
</dbReference>
<dbReference type="InterPro" id="IPR021147">
    <property type="entry name" value="DUF697"/>
</dbReference>
<organism evidence="9 10">
    <name type="scientific">Methylocystis borbori</name>
    <dbReference type="NCBI Taxonomy" id="3118750"/>
    <lineage>
        <taxon>Bacteria</taxon>
        <taxon>Pseudomonadati</taxon>
        <taxon>Pseudomonadota</taxon>
        <taxon>Alphaproteobacteria</taxon>
        <taxon>Hyphomicrobiales</taxon>
        <taxon>Methylocystaceae</taxon>
        <taxon>Methylocystis</taxon>
    </lineage>
</organism>
<evidence type="ECO:0000256" key="5">
    <source>
        <dbReference type="ARBA" id="ARBA00022692"/>
    </source>
</evidence>
<protein>
    <submittedName>
        <fullName evidence="9">TIGR01620 family protein</fullName>
    </submittedName>
</protein>
<proteinExistence type="inferred from homology"/>
<feature type="transmembrane region" description="Helical" evidence="8">
    <location>
        <begin position="78"/>
        <end position="102"/>
    </location>
</feature>